<reference evidence="2" key="1">
    <citation type="submission" date="2020-02" db="EMBL/GenBank/DDBJ databases">
        <authorList>
            <person name="Meier V. D."/>
        </authorList>
    </citation>
    <scope>NUCLEOTIDE SEQUENCE</scope>
    <source>
        <strain evidence="2">AVDCRST_MAG42</strain>
    </source>
</reference>
<dbReference type="EMBL" id="CADCTA010000121">
    <property type="protein sequence ID" value="CAA9270529.1"/>
    <property type="molecule type" value="Genomic_DNA"/>
</dbReference>
<organism evidence="2">
    <name type="scientific">uncultured Chthoniobacterales bacterium</name>
    <dbReference type="NCBI Taxonomy" id="1836801"/>
    <lineage>
        <taxon>Bacteria</taxon>
        <taxon>Pseudomonadati</taxon>
        <taxon>Verrucomicrobiota</taxon>
        <taxon>Spartobacteria</taxon>
        <taxon>Chthoniobacterales</taxon>
        <taxon>environmental samples</taxon>
    </lineage>
</organism>
<sequence>MHPMPPMGNAAPPPPPRSWWSRNWKWFVPTGCLTMVALIVAFIAAIVLVVFGAMKSSDAYKTAVAQASAHPEVIAALGTPIEEGMFVSGKTNVDGSTGEADLTIPISGPKGKAKIYAVATRTAGRWKYSTLEVEIFGRVERIDLLASAEAENVER</sequence>
<dbReference type="InterPro" id="IPR014807">
    <property type="entry name" value="Coa1"/>
</dbReference>
<proteinExistence type="predicted"/>
<keyword evidence="1" id="KW-0812">Transmembrane</keyword>
<keyword evidence="1" id="KW-1133">Transmembrane helix</keyword>
<dbReference type="GO" id="GO:0032981">
    <property type="term" value="P:mitochondrial respiratory chain complex I assembly"/>
    <property type="evidence" value="ECO:0007669"/>
    <property type="project" value="TreeGrafter"/>
</dbReference>
<keyword evidence="1" id="KW-0472">Membrane</keyword>
<dbReference type="Pfam" id="PF08695">
    <property type="entry name" value="Coa1"/>
    <property type="match status" value="1"/>
</dbReference>
<dbReference type="PANTHER" id="PTHR47148:SF1">
    <property type="entry name" value="CYTOCHROME C OXIDASE ASSEMBLY FACTOR 1 HOMOLOG"/>
    <property type="match status" value="1"/>
</dbReference>
<evidence type="ECO:0008006" key="3">
    <source>
        <dbReference type="Google" id="ProtNLM"/>
    </source>
</evidence>
<name>A0A6J4J4K9_9BACT</name>
<feature type="transmembrane region" description="Helical" evidence="1">
    <location>
        <begin position="26"/>
        <end position="51"/>
    </location>
</feature>
<dbReference type="PANTHER" id="PTHR47148">
    <property type="entry name" value="CYTOCHROME C OXIDASE ASSEMBLY FACTOR 1 HOMOLOG"/>
    <property type="match status" value="1"/>
</dbReference>
<dbReference type="AlphaFoldDB" id="A0A6J4J4K9"/>
<evidence type="ECO:0000256" key="1">
    <source>
        <dbReference type="SAM" id="Phobius"/>
    </source>
</evidence>
<protein>
    <recommendedName>
        <fullName evidence="3">Cytochrome oxidase complex assembly protein 1</fullName>
    </recommendedName>
</protein>
<accession>A0A6J4J4K9</accession>
<evidence type="ECO:0000313" key="2">
    <source>
        <dbReference type="EMBL" id="CAA9270529.1"/>
    </source>
</evidence>
<gene>
    <name evidence="2" type="ORF">AVDCRST_MAG42-3256</name>
</gene>